<keyword evidence="1" id="KW-0802">TPR repeat</keyword>
<evidence type="ECO:0000256" key="2">
    <source>
        <dbReference type="SAM" id="MobiDB-lite"/>
    </source>
</evidence>
<dbReference type="EMBL" id="CAJVPS010001784">
    <property type="protein sequence ID" value="CAG8550353.1"/>
    <property type="molecule type" value="Genomic_DNA"/>
</dbReference>
<dbReference type="GO" id="GO:0019005">
    <property type="term" value="C:SCF ubiquitin ligase complex"/>
    <property type="evidence" value="ECO:0007669"/>
    <property type="project" value="TreeGrafter"/>
</dbReference>
<dbReference type="InterPro" id="IPR006553">
    <property type="entry name" value="Leu-rich_rpt_Cys-con_subtyp"/>
</dbReference>
<dbReference type="PANTHER" id="PTHR13318">
    <property type="entry name" value="PARTNER OF PAIRED, ISOFORM B-RELATED"/>
    <property type="match status" value="1"/>
</dbReference>
<dbReference type="InterPro" id="IPR019734">
    <property type="entry name" value="TPR_rpt"/>
</dbReference>
<dbReference type="OrthoDB" id="2218971at2759"/>
<dbReference type="Gene3D" id="3.80.10.10">
    <property type="entry name" value="Ribonuclease Inhibitor"/>
    <property type="match status" value="2"/>
</dbReference>
<dbReference type="Pfam" id="PF12937">
    <property type="entry name" value="F-box-like"/>
    <property type="match status" value="1"/>
</dbReference>
<dbReference type="InterPro" id="IPR036047">
    <property type="entry name" value="F-box-like_dom_sf"/>
</dbReference>
<feature type="region of interest" description="Disordered" evidence="2">
    <location>
        <begin position="1"/>
        <end position="23"/>
    </location>
</feature>
<dbReference type="GO" id="GO:0005694">
    <property type="term" value="C:chromosome"/>
    <property type="evidence" value="ECO:0007669"/>
    <property type="project" value="UniProtKB-SubCell"/>
</dbReference>
<comment type="caution">
    <text evidence="4">The sequence shown here is derived from an EMBL/GenBank/DDBJ whole genome shotgun (WGS) entry which is preliminary data.</text>
</comment>
<sequence length="585" mass="66865">MACNSNRSYRENKENETSNPSRLYKKNKKDNFYEKGVSAFKEGDFENAEIYFTKAIAEDPDVFLIYEFRCSVREKLKKSELAYQDALKMIELEGTSAKGYIRANRALRQLNQHAKAQEILHNGKQKVTRNGPLYQRTFVGRSYDFIQLLPNEIVHEILQKLPLKSLCKATLVSKNWRNFINSSSLLWSHLDFTSNQICNRITDQILLNFAKRANRHLRSLICCESINLSDASLKILANYRCTHIENFEITVNKKITSSRFTMFFKSMGLHLTNINLLGTMASTQTVKIILETCSDLKALNISYCPKISEDPFNPQIVNSKVSNLQEIYLQECPAVSNSTLDYLLLLFPKLVKLDLRDNPKLTTEIFDGLGNFSELESAQLKLLKNEYNIMRPFDESFPYFVNSCSRIRYFQFSFFTSMTDSSIQSLTQAWYDLETLDLQGNIQLSDQTLRHISENCEKLRVLIIGQCPRLTDEGVNFIGNSPSGLRGSLEIFDISHNPNITNTSLTSIADNLTNLRELYISNCPMITGSGVAYLVRARVDKLRYLAVEGSPNIASDAISYARRILETRGGKLSHVRNEKGKKLFV</sequence>
<dbReference type="Pfam" id="PF25372">
    <property type="entry name" value="DUF7885"/>
    <property type="match status" value="1"/>
</dbReference>
<dbReference type="SUPFAM" id="SSF81383">
    <property type="entry name" value="F-box domain"/>
    <property type="match status" value="1"/>
</dbReference>
<name>A0A9N9B1Q2_9GLOM</name>
<dbReference type="InterPro" id="IPR001810">
    <property type="entry name" value="F-box_dom"/>
</dbReference>
<evidence type="ECO:0000313" key="5">
    <source>
        <dbReference type="Proteomes" id="UP000789508"/>
    </source>
</evidence>
<feature type="repeat" description="TPR" evidence="1">
    <location>
        <begin position="29"/>
        <end position="62"/>
    </location>
</feature>
<keyword evidence="5" id="KW-1185">Reference proteome</keyword>
<dbReference type="GO" id="GO:0006325">
    <property type="term" value="P:chromatin organization"/>
    <property type="evidence" value="ECO:0007669"/>
    <property type="project" value="UniProtKB-KW"/>
</dbReference>
<dbReference type="Proteomes" id="UP000789508">
    <property type="component" value="Unassembled WGS sequence"/>
</dbReference>
<organism evidence="4 5">
    <name type="scientific">Ambispora leptoticha</name>
    <dbReference type="NCBI Taxonomy" id="144679"/>
    <lineage>
        <taxon>Eukaryota</taxon>
        <taxon>Fungi</taxon>
        <taxon>Fungi incertae sedis</taxon>
        <taxon>Mucoromycota</taxon>
        <taxon>Glomeromycotina</taxon>
        <taxon>Glomeromycetes</taxon>
        <taxon>Archaeosporales</taxon>
        <taxon>Ambisporaceae</taxon>
        <taxon>Ambispora</taxon>
    </lineage>
</organism>
<dbReference type="PROSITE" id="PS50181">
    <property type="entry name" value="FBOX"/>
    <property type="match status" value="1"/>
</dbReference>
<dbReference type="SMART" id="SM00367">
    <property type="entry name" value="LRR_CC"/>
    <property type="match status" value="8"/>
</dbReference>
<reference evidence="4" key="1">
    <citation type="submission" date="2021-06" db="EMBL/GenBank/DDBJ databases">
        <authorList>
            <person name="Kallberg Y."/>
            <person name="Tangrot J."/>
            <person name="Rosling A."/>
        </authorList>
    </citation>
    <scope>NUCLEOTIDE SEQUENCE</scope>
    <source>
        <strain evidence="4">FL130A</strain>
    </source>
</reference>
<feature type="domain" description="F-box" evidence="3">
    <location>
        <begin position="143"/>
        <end position="190"/>
    </location>
</feature>
<dbReference type="InterPro" id="IPR011990">
    <property type="entry name" value="TPR-like_helical_dom_sf"/>
</dbReference>
<dbReference type="Gene3D" id="1.25.40.10">
    <property type="entry name" value="Tetratricopeptide repeat domain"/>
    <property type="match status" value="1"/>
</dbReference>
<dbReference type="PANTHER" id="PTHR13318:SF190">
    <property type="entry name" value="PARTNER OF PAIRED, ISOFORM B"/>
    <property type="match status" value="1"/>
</dbReference>
<dbReference type="AlphaFoldDB" id="A0A9N9B1Q2"/>
<evidence type="ECO:0000313" key="4">
    <source>
        <dbReference type="EMBL" id="CAG8550353.1"/>
    </source>
</evidence>
<gene>
    <name evidence="4" type="ORF">ALEPTO_LOCUS5846</name>
</gene>
<dbReference type="InterPro" id="IPR032675">
    <property type="entry name" value="LRR_dom_sf"/>
</dbReference>
<dbReference type="SUPFAM" id="SSF52047">
    <property type="entry name" value="RNI-like"/>
    <property type="match status" value="2"/>
</dbReference>
<evidence type="ECO:0000259" key="3">
    <source>
        <dbReference type="PROSITE" id="PS50181"/>
    </source>
</evidence>
<dbReference type="PROSITE" id="PS50005">
    <property type="entry name" value="TPR"/>
    <property type="match status" value="1"/>
</dbReference>
<dbReference type="GO" id="GO:0006281">
    <property type="term" value="P:DNA repair"/>
    <property type="evidence" value="ECO:0007669"/>
    <property type="project" value="UniProtKB-KW"/>
</dbReference>
<evidence type="ECO:0000256" key="1">
    <source>
        <dbReference type="PROSITE-ProRule" id="PRU00339"/>
    </source>
</evidence>
<dbReference type="GO" id="GO:0031146">
    <property type="term" value="P:SCF-dependent proteasomal ubiquitin-dependent protein catabolic process"/>
    <property type="evidence" value="ECO:0007669"/>
    <property type="project" value="TreeGrafter"/>
</dbReference>
<dbReference type="SUPFAM" id="SSF48452">
    <property type="entry name" value="TPR-like"/>
    <property type="match status" value="1"/>
</dbReference>
<dbReference type="SMART" id="SM00256">
    <property type="entry name" value="FBOX"/>
    <property type="match status" value="1"/>
</dbReference>
<protein>
    <submittedName>
        <fullName evidence="4">14444_t:CDS:1</fullName>
    </submittedName>
</protein>
<accession>A0A9N9B1Q2</accession>
<proteinExistence type="predicted"/>
<dbReference type="InterPro" id="IPR057207">
    <property type="entry name" value="FBXL15_LRR"/>
</dbReference>